<accession>A0A8J6BBH5</accession>
<dbReference type="OrthoDB" id="10025388at2759"/>
<keyword evidence="3" id="KW-1185">Reference proteome</keyword>
<dbReference type="Proteomes" id="UP000770717">
    <property type="component" value="Unassembled WGS sequence"/>
</dbReference>
<sequence length="166" mass="19103">MTKSPEPPGYPRINYSNTRRKNKNGRVPLVVTYNSQLEELRKTAKKLHHTLHKDGRLTTIFPDPPLLCYRQPPNLRNFIIRSALSSDTQKGTYPCNVRSCKTCPHVRTTDRIQIPNTQQDYKIPGTFTCSTSDVVYLIRCSKYPVGGVYVVETRQKLKARMRSPHD</sequence>
<dbReference type="EMBL" id="WNTK01061923">
    <property type="protein sequence ID" value="KAG9460520.1"/>
    <property type="molecule type" value="Genomic_DNA"/>
</dbReference>
<feature type="region of interest" description="Disordered" evidence="1">
    <location>
        <begin position="1"/>
        <end position="26"/>
    </location>
</feature>
<evidence type="ECO:0000313" key="2">
    <source>
        <dbReference type="EMBL" id="KAG9460520.1"/>
    </source>
</evidence>
<name>A0A8J6BBH5_ELECQ</name>
<gene>
    <name evidence="2" type="ORF">GDO78_021300</name>
</gene>
<organism evidence="2 3">
    <name type="scientific">Eleutherodactylus coqui</name>
    <name type="common">Puerto Rican coqui</name>
    <dbReference type="NCBI Taxonomy" id="57060"/>
    <lineage>
        <taxon>Eukaryota</taxon>
        <taxon>Metazoa</taxon>
        <taxon>Chordata</taxon>
        <taxon>Craniata</taxon>
        <taxon>Vertebrata</taxon>
        <taxon>Euteleostomi</taxon>
        <taxon>Amphibia</taxon>
        <taxon>Batrachia</taxon>
        <taxon>Anura</taxon>
        <taxon>Neobatrachia</taxon>
        <taxon>Hyloidea</taxon>
        <taxon>Eleutherodactylidae</taxon>
        <taxon>Eleutherodactylinae</taxon>
        <taxon>Eleutherodactylus</taxon>
        <taxon>Eleutherodactylus</taxon>
    </lineage>
</organism>
<evidence type="ECO:0000313" key="3">
    <source>
        <dbReference type="Proteomes" id="UP000770717"/>
    </source>
</evidence>
<proteinExistence type="predicted"/>
<evidence type="ECO:0000256" key="1">
    <source>
        <dbReference type="SAM" id="MobiDB-lite"/>
    </source>
</evidence>
<comment type="caution">
    <text evidence="2">The sequence shown here is derived from an EMBL/GenBank/DDBJ whole genome shotgun (WGS) entry which is preliminary data.</text>
</comment>
<feature type="compositionally biased region" description="Pro residues" evidence="1">
    <location>
        <begin position="1"/>
        <end position="10"/>
    </location>
</feature>
<reference evidence="2" key="1">
    <citation type="thesis" date="2020" institute="ProQuest LLC" country="789 East Eisenhower Parkway, Ann Arbor, MI, USA">
        <title>Comparative Genomics and Chromosome Evolution.</title>
        <authorList>
            <person name="Mudd A.B."/>
        </authorList>
    </citation>
    <scope>NUCLEOTIDE SEQUENCE</scope>
    <source>
        <strain evidence="2">HN-11 Male</strain>
        <tissue evidence="2">Kidney and liver</tissue>
    </source>
</reference>
<protein>
    <submittedName>
        <fullName evidence="2">Uncharacterized protein</fullName>
    </submittedName>
</protein>
<dbReference type="AlphaFoldDB" id="A0A8J6BBH5"/>